<evidence type="ECO:0000259" key="9">
    <source>
        <dbReference type="PROSITE" id="PS52040"/>
    </source>
</evidence>
<dbReference type="Gene3D" id="1.10.268.10">
    <property type="entry name" value="Topoisomerase, domain 3"/>
    <property type="match status" value="1"/>
</dbReference>
<dbReference type="RefSeq" id="WP_091978966.1">
    <property type="nucleotide sequence ID" value="NZ_FOLO01000001.1"/>
</dbReference>
<dbReference type="GO" id="GO:0019897">
    <property type="term" value="C:extrinsic component of plasma membrane"/>
    <property type="evidence" value="ECO:0007669"/>
    <property type="project" value="UniProtKB-UniRule"/>
</dbReference>
<keyword evidence="11" id="KW-1185">Reference proteome</keyword>
<evidence type="ECO:0000313" key="10">
    <source>
        <dbReference type="EMBL" id="SFB82106.1"/>
    </source>
</evidence>
<dbReference type="InterPro" id="IPR006691">
    <property type="entry name" value="GyrA/parC_rep"/>
</dbReference>
<keyword evidence="3 7" id="KW-0799">Topoisomerase</keyword>
<comment type="catalytic activity">
    <reaction evidence="1 7 8">
        <text>ATP-dependent breakage, passage and rejoining of double-stranded DNA.</text>
        <dbReference type="EC" id="5.6.2.2"/>
    </reaction>
</comment>
<sequence>MTDATDLSLQGIEQQSMARFTEDAYLNYSMYVIMDRALPHIGDGLKPVQRRIVYAMSELGLSAAAKYKKSARTVGDVLGKFHPHGDSACYEAMVLMAQPFSYRYPLVDGQGNWGAPDDPKSFAAMRYTEARLSKFSEVLLKELGQGTVDWTPNFDGTMKEPVVLPARLPHILLNGITGIAVGMATDIPPHNVREVAQACCLLLDKPKTELDDVLELVQAPDYPTDAEIITPKADLRKIYQTGKGSVKMRAVYEEEDGDIVITALPHQCSGGKVLEQIAAQMLAKKLPMVADLRDESDHENPTRIVIMLRSNRVKVEPLMSHLFASTDLEKSYRVNLNMLGLNGRPQVKDLKTILAEWLVFRRETVRRKLQYRLDKVLARLHILEALLVAFLNIDEVIEIIRTEDKPKPVLMARFDLTDIQAEAILELKLRHLAKLEEFKITGEQDELAKERDKLELTLGSERRMSTLIKKEIIEAAELYGDDRRSPVIERTEAKAMSEKDLIPSEAVTVVLSDKGWARCAKGHDIDAQGLNYRSGDEYRACAKGRSNQPAIFLDSSGRAYTLDAHGLPSARSQGEPLTGRFNLIAGVNFEHVLMAENESLFLMASDGGYGFVTSFSDLISKNKSGKALVSVPEAALLMTPSKVNDIATDMCLAISNEGRMLLFPLRDLPKLGKGKGNKIISIPTARVKTREEFVKVLAVVPLNSHVTLLAGKRKLTLKPSDLEHYYGDRGRRGNKLPRGLQRVDSVEVEQLKIRSNETDASDNIS</sequence>
<dbReference type="PROSITE" id="PS52040">
    <property type="entry name" value="TOPO_IIA"/>
    <property type="match status" value="1"/>
</dbReference>
<dbReference type="EMBL" id="FOLO01000001">
    <property type="protein sequence ID" value="SFB82106.1"/>
    <property type="molecule type" value="Genomic_DNA"/>
</dbReference>
<evidence type="ECO:0000256" key="7">
    <source>
        <dbReference type="HAMAP-Rule" id="MF_00936"/>
    </source>
</evidence>
<keyword evidence="2 7" id="KW-1003">Cell membrane</keyword>
<dbReference type="CDD" id="cd00187">
    <property type="entry name" value="TOP4c"/>
    <property type="match status" value="1"/>
</dbReference>
<dbReference type="Pfam" id="PF00521">
    <property type="entry name" value="DNA_topoisoIV"/>
    <property type="match status" value="1"/>
</dbReference>
<dbReference type="Gene3D" id="3.30.1360.40">
    <property type="match status" value="1"/>
</dbReference>
<feature type="domain" description="Topo IIA-type catalytic" evidence="9">
    <location>
        <begin position="38"/>
        <end position="501"/>
    </location>
</feature>
<dbReference type="PANTHER" id="PTHR43493:SF1">
    <property type="entry name" value="DNA TOPOISOMERASE 4 SUBUNIT A"/>
    <property type="match status" value="1"/>
</dbReference>
<feature type="site" description="Interaction with DNA" evidence="7">
    <location>
        <position position="82"/>
    </location>
</feature>
<dbReference type="GO" id="GO:0005737">
    <property type="term" value="C:cytoplasm"/>
    <property type="evidence" value="ECO:0007669"/>
    <property type="project" value="TreeGrafter"/>
</dbReference>
<evidence type="ECO:0000256" key="8">
    <source>
        <dbReference type="PROSITE-ProRule" id="PRU01384"/>
    </source>
</evidence>
<dbReference type="NCBIfam" id="TIGR01062">
    <property type="entry name" value="parC_Gneg"/>
    <property type="match status" value="1"/>
</dbReference>
<evidence type="ECO:0000256" key="4">
    <source>
        <dbReference type="ARBA" id="ARBA00023125"/>
    </source>
</evidence>
<dbReference type="AlphaFoldDB" id="A0A1I1E630"/>
<dbReference type="SUPFAM" id="SSF56719">
    <property type="entry name" value="Type II DNA topoisomerase"/>
    <property type="match status" value="1"/>
</dbReference>
<name>A0A1I1E630_9GAMM</name>
<keyword evidence="5 7" id="KW-0472">Membrane</keyword>
<dbReference type="InterPro" id="IPR050220">
    <property type="entry name" value="Type_II_DNA_Topoisomerases"/>
</dbReference>
<dbReference type="InterPro" id="IPR013760">
    <property type="entry name" value="Topo_IIA-like_dom_sf"/>
</dbReference>
<evidence type="ECO:0000313" key="11">
    <source>
        <dbReference type="Proteomes" id="UP000198862"/>
    </source>
</evidence>
<dbReference type="EC" id="5.6.2.2" evidence="7"/>
<comment type="function">
    <text evidence="7">Topoisomerase IV is essential for chromosome segregation. It relaxes supercoiled DNA. Performs the decatenation events required during the replication of a circular DNA molecule.</text>
</comment>
<reference evidence="10 11" key="1">
    <citation type="submission" date="2016-10" db="EMBL/GenBank/DDBJ databases">
        <authorList>
            <person name="de Groot N.N."/>
        </authorList>
    </citation>
    <scope>NUCLEOTIDE SEQUENCE [LARGE SCALE GENOMIC DNA]</scope>
    <source>
        <strain evidence="10 11">DSM 6059</strain>
    </source>
</reference>
<dbReference type="GO" id="GO:0005694">
    <property type="term" value="C:chromosome"/>
    <property type="evidence" value="ECO:0007669"/>
    <property type="project" value="InterPro"/>
</dbReference>
<dbReference type="Pfam" id="PF03989">
    <property type="entry name" value="DNA_gyraseA_C"/>
    <property type="match status" value="2"/>
</dbReference>
<dbReference type="HAMAP" id="MF_00936">
    <property type="entry name" value="ParC_type1"/>
    <property type="match status" value="1"/>
</dbReference>
<dbReference type="InterPro" id="IPR035516">
    <property type="entry name" value="Gyrase/topoIV_suA_C"/>
</dbReference>
<dbReference type="NCBIfam" id="NF004044">
    <property type="entry name" value="PRK05561.1"/>
    <property type="match status" value="1"/>
</dbReference>
<dbReference type="Gene3D" id="2.120.10.90">
    <property type="entry name" value="DNA gyrase/topoisomerase IV, subunit A, C-terminal"/>
    <property type="match status" value="1"/>
</dbReference>
<dbReference type="GO" id="GO:0007059">
    <property type="term" value="P:chromosome segregation"/>
    <property type="evidence" value="ECO:0007669"/>
    <property type="project" value="UniProtKB-UniRule"/>
</dbReference>
<feature type="site" description="Interaction with DNA" evidence="7">
    <location>
        <position position="84"/>
    </location>
</feature>
<evidence type="ECO:0000256" key="5">
    <source>
        <dbReference type="ARBA" id="ARBA00023136"/>
    </source>
</evidence>
<dbReference type="SMART" id="SM00434">
    <property type="entry name" value="TOP4c"/>
    <property type="match status" value="1"/>
</dbReference>
<dbReference type="InterPro" id="IPR013757">
    <property type="entry name" value="Topo_IIA_A_a_sf"/>
</dbReference>
<keyword evidence="6 7" id="KW-0413">Isomerase</keyword>
<dbReference type="GO" id="GO:0009330">
    <property type="term" value="C:DNA topoisomerase type II (double strand cut, ATP-hydrolyzing) complex"/>
    <property type="evidence" value="ECO:0007669"/>
    <property type="project" value="TreeGrafter"/>
</dbReference>
<dbReference type="PANTHER" id="PTHR43493">
    <property type="entry name" value="DNA GYRASE/TOPOISOMERASE SUBUNIT A"/>
    <property type="match status" value="1"/>
</dbReference>
<evidence type="ECO:0000256" key="6">
    <source>
        <dbReference type="ARBA" id="ARBA00023235"/>
    </source>
</evidence>
<dbReference type="GO" id="GO:0006265">
    <property type="term" value="P:DNA topological change"/>
    <property type="evidence" value="ECO:0007669"/>
    <property type="project" value="UniProtKB-UniRule"/>
</dbReference>
<evidence type="ECO:0000256" key="1">
    <source>
        <dbReference type="ARBA" id="ARBA00000185"/>
    </source>
</evidence>
<comment type="subcellular location">
    <subcellularLocation>
        <location evidence="7">Cell membrane</location>
        <topology evidence="7">Peripheral membrane protein</topology>
    </subcellularLocation>
</comment>
<dbReference type="InterPro" id="IPR005742">
    <property type="entry name" value="TopoIV_A_Gneg"/>
</dbReference>
<accession>A0A1I1E630</accession>
<proteinExistence type="inferred from homology"/>
<organism evidence="10 11">
    <name type="scientific">Pseudoalteromonas denitrificans DSM 6059</name>
    <dbReference type="NCBI Taxonomy" id="1123010"/>
    <lineage>
        <taxon>Bacteria</taxon>
        <taxon>Pseudomonadati</taxon>
        <taxon>Pseudomonadota</taxon>
        <taxon>Gammaproteobacteria</taxon>
        <taxon>Alteromonadales</taxon>
        <taxon>Pseudoalteromonadaceae</taxon>
        <taxon>Pseudoalteromonas</taxon>
    </lineage>
</organism>
<dbReference type="InterPro" id="IPR013758">
    <property type="entry name" value="Topo_IIA_A/C_ab"/>
</dbReference>
<protein>
    <recommendedName>
        <fullName evidence="7">DNA topoisomerase 4 subunit A</fullName>
        <ecNumber evidence="7">5.6.2.2</ecNumber>
    </recommendedName>
    <alternativeName>
        <fullName evidence="7">Topoisomerase IV subunit A</fullName>
    </alternativeName>
</protein>
<feature type="site" description="Transition state stabilizer" evidence="7">
    <location>
        <position position="126"/>
    </location>
</feature>
<dbReference type="SUPFAM" id="SSF101904">
    <property type="entry name" value="GyrA/ParC C-terminal domain-like"/>
    <property type="match status" value="1"/>
</dbReference>
<dbReference type="STRING" id="1123010.SAMN02745724_00216"/>
<dbReference type="GO" id="GO:0005524">
    <property type="term" value="F:ATP binding"/>
    <property type="evidence" value="ECO:0007669"/>
    <property type="project" value="InterPro"/>
</dbReference>
<dbReference type="GO" id="GO:0003677">
    <property type="term" value="F:DNA binding"/>
    <property type="evidence" value="ECO:0007669"/>
    <property type="project" value="UniProtKB-UniRule"/>
</dbReference>
<gene>
    <name evidence="7" type="primary">parC</name>
    <name evidence="10" type="ORF">SAMN02745724_00216</name>
</gene>
<feature type="site" description="Interaction with DNA" evidence="7">
    <location>
        <position position="46"/>
    </location>
</feature>
<dbReference type="InterPro" id="IPR002205">
    <property type="entry name" value="Topo_IIA_dom_A"/>
</dbReference>
<keyword evidence="4 7" id="KW-0238">DNA-binding</keyword>
<dbReference type="OrthoDB" id="9806486at2"/>
<comment type="subunit">
    <text evidence="7">Heterotetramer composed of ParC and ParE.</text>
</comment>
<dbReference type="FunFam" id="1.10.268.10:FF:000001">
    <property type="entry name" value="DNA gyrase subunit A"/>
    <property type="match status" value="1"/>
</dbReference>
<dbReference type="Proteomes" id="UP000198862">
    <property type="component" value="Unassembled WGS sequence"/>
</dbReference>
<dbReference type="GO" id="GO:0003918">
    <property type="term" value="F:DNA topoisomerase type II (double strand cut, ATP-hydrolyzing) activity"/>
    <property type="evidence" value="ECO:0007669"/>
    <property type="project" value="UniProtKB-UniRule"/>
</dbReference>
<evidence type="ECO:0000256" key="3">
    <source>
        <dbReference type="ARBA" id="ARBA00023029"/>
    </source>
</evidence>
<comment type="similarity">
    <text evidence="7">Belongs to the type II topoisomerase GyrA/ParC subunit family. ParC type 1 subfamily.</text>
</comment>
<evidence type="ECO:0000256" key="2">
    <source>
        <dbReference type="ARBA" id="ARBA00022475"/>
    </source>
</evidence>
<dbReference type="Gene3D" id="3.90.199.10">
    <property type="entry name" value="Topoisomerase II, domain 5"/>
    <property type="match status" value="1"/>
</dbReference>
<feature type="active site" description="O-(5'-phospho-DNA)-tyrosine intermediate" evidence="7 8">
    <location>
        <position position="127"/>
    </location>
</feature>